<protein>
    <submittedName>
        <fullName evidence="1">Uncharacterized protein</fullName>
    </submittedName>
</protein>
<dbReference type="EMBL" id="BGPR01021264">
    <property type="protein sequence ID" value="GBN86398.1"/>
    <property type="molecule type" value="Genomic_DNA"/>
</dbReference>
<comment type="caution">
    <text evidence="1">The sequence shown here is derived from an EMBL/GenBank/DDBJ whole genome shotgun (WGS) entry which is preliminary data.</text>
</comment>
<accession>A0A4Y2SDU9</accession>
<name>A0A4Y2SDU9_ARAVE</name>
<dbReference type="AlphaFoldDB" id="A0A4Y2SDU9"/>
<evidence type="ECO:0000313" key="2">
    <source>
        <dbReference type="Proteomes" id="UP000499080"/>
    </source>
</evidence>
<sequence>MTGRWVPPPIKVLTSFGRSRTITGLSIRAIAMVVIEATQMFDRAGVIQFYGLVMSEGVVRDWCEKFNTPSVTTDLRSTARRFSSGSGRRALSH</sequence>
<keyword evidence="2" id="KW-1185">Reference proteome</keyword>
<gene>
    <name evidence="1" type="ORF">AVEN_109082_1</name>
</gene>
<reference evidence="1 2" key="1">
    <citation type="journal article" date="2019" name="Sci. Rep.">
        <title>Orb-weaving spider Araneus ventricosus genome elucidates the spidroin gene catalogue.</title>
        <authorList>
            <person name="Kono N."/>
            <person name="Nakamura H."/>
            <person name="Ohtoshi R."/>
            <person name="Moran D.A.P."/>
            <person name="Shinohara A."/>
            <person name="Yoshida Y."/>
            <person name="Fujiwara M."/>
            <person name="Mori M."/>
            <person name="Tomita M."/>
            <person name="Arakawa K."/>
        </authorList>
    </citation>
    <scope>NUCLEOTIDE SEQUENCE [LARGE SCALE GENOMIC DNA]</scope>
</reference>
<organism evidence="1 2">
    <name type="scientific">Araneus ventricosus</name>
    <name type="common">Orbweaver spider</name>
    <name type="synonym">Epeira ventricosa</name>
    <dbReference type="NCBI Taxonomy" id="182803"/>
    <lineage>
        <taxon>Eukaryota</taxon>
        <taxon>Metazoa</taxon>
        <taxon>Ecdysozoa</taxon>
        <taxon>Arthropoda</taxon>
        <taxon>Chelicerata</taxon>
        <taxon>Arachnida</taxon>
        <taxon>Araneae</taxon>
        <taxon>Araneomorphae</taxon>
        <taxon>Entelegynae</taxon>
        <taxon>Araneoidea</taxon>
        <taxon>Araneidae</taxon>
        <taxon>Araneus</taxon>
    </lineage>
</organism>
<proteinExistence type="predicted"/>
<dbReference type="Proteomes" id="UP000499080">
    <property type="component" value="Unassembled WGS sequence"/>
</dbReference>
<evidence type="ECO:0000313" key="1">
    <source>
        <dbReference type="EMBL" id="GBN86398.1"/>
    </source>
</evidence>